<gene>
    <name evidence="1" type="ORF">CAMSH0001_1238</name>
</gene>
<sequence>MPTGRVRAKFLKFSLQRRQICRPSLTRIVKKVKAVASK</sequence>
<evidence type="ECO:0000313" key="2">
    <source>
        <dbReference type="Proteomes" id="UP000003107"/>
    </source>
</evidence>
<reference evidence="1 2" key="1">
    <citation type="submission" date="2009-07" db="EMBL/GenBank/DDBJ databases">
        <authorList>
            <person name="Madupu R."/>
            <person name="Sebastian Y."/>
            <person name="Durkin A.S."/>
            <person name="Torralba M."/>
            <person name="Methe B."/>
            <person name="Sutton G.G."/>
            <person name="Strausberg R.L."/>
            <person name="Nelson K.E."/>
        </authorList>
    </citation>
    <scope>NUCLEOTIDE SEQUENCE [LARGE SCALE GENOMIC DNA]</scope>
    <source>
        <strain evidence="1 2">RM3277</strain>
    </source>
</reference>
<comment type="caution">
    <text evidence="1">The sequence shown here is derived from an EMBL/GenBank/DDBJ whole genome shotgun (WGS) entry which is preliminary data.</text>
</comment>
<name>C6RDS9_9BACT</name>
<dbReference type="EMBL" id="ACVQ01000008">
    <property type="protein sequence ID" value="EET80476.1"/>
    <property type="molecule type" value="Genomic_DNA"/>
</dbReference>
<dbReference type="AlphaFoldDB" id="C6RDS9"/>
<protein>
    <submittedName>
        <fullName evidence="1">Uncharacterized protein</fullName>
    </submittedName>
</protein>
<dbReference type="Proteomes" id="UP000003107">
    <property type="component" value="Unassembled WGS sequence"/>
</dbReference>
<evidence type="ECO:0000313" key="1">
    <source>
        <dbReference type="EMBL" id="EET80476.1"/>
    </source>
</evidence>
<accession>C6RDS9</accession>
<proteinExistence type="predicted"/>
<keyword evidence="2" id="KW-1185">Reference proteome</keyword>
<organism evidence="1 2">
    <name type="scientific">Campylobacter showae RM3277</name>
    <dbReference type="NCBI Taxonomy" id="553219"/>
    <lineage>
        <taxon>Bacteria</taxon>
        <taxon>Pseudomonadati</taxon>
        <taxon>Campylobacterota</taxon>
        <taxon>Epsilonproteobacteria</taxon>
        <taxon>Campylobacterales</taxon>
        <taxon>Campylobacteraceae</taxon>
        <taxon>Campylobacter</taxon>
    </lineage>
</organism>